<dbReference type="SUPFAM" id="SSF56371">
    <property type="entry name" value="Ribosome inactivating proteins (RIP)"/>
    <property type="match status" value="1"/>
</dbReference>
<protein>
    <recommendedName>
        <fullName evidence="3">DUF6598 domain-containing protein</fullName>
    </recommendedName>
</protein>
<feature type="compositionally biased region" description="Basic and acidic residues" evidence="2">
    <location>
        <begin position="282"/>
        <end position="303"/>
    </location>
</feature>
<dbReference type="GO" id="GO:0090729">
    <property type="term" value="F:toxin activity"/>
    <property type="evidence" value="ECO:0007669"/>
    <property type="project" value="UniProtKB-KW"/>
</dbReference>
<reference evidence="5 6" key="1">
    <citation type="submission" date="2024-10" db="EMBL/GenBank/DDBJ databases">
        <authorList>
            <person name="Ryan C."/>
        </authorList>
    </citation>
    <scope>NUCLEOTIDE SEQUENCE [LARGE SCALE GENOMIC DNA]</scope>
</reference>
<dbReference type="AlphaFoldDB" id="A0ABC9H3J1"/>
<keyword evidence="1" id="KW-0800">Toxin</keyword>
<dbReference type="Pfam" id="PF20241">
    <property type="entry name" value="DUF6598"/>
    <property type="match status" value="1"/>
</dbReference>
<accession>A0ABC9H3J1</accession>
<feature type="region of interest" description="Disordered" evidence="2">
    <location>
        <begin position="263"/>
        <end position="375"/>
    </location>
</feature>
<keyword evidence="1" id="KW-0378">Hydrolase</keyword>
<dbReference type="InterPro" id="IPR036041">
    <property type="entry name" value="Ribosome-inact_prot_sf"/>
</dbReference>
<gene>
    <name evidence="5" type="ORF">URODEC1_LOCUS121728</name>
    <name evidence="4" type="ORF">URODEC1_LOCUS7355</name>
</gene>
<dbReference type="InterPro" id="IPR016138">
    <property type="entry name" value="Ribosome_inactivat_prot_sub1"/>
</dbReference>
<dbReference type="Proteomes" id="UP001497457">
    <property type="component" value="Chromosome 11b"/>
</dbReference>
<dbReference type="GO" id="GO:0030598">
    <property type="term" value="F:rRNA N-glycosylase activity"/>
    <property type="evidence" value="ECO:0007669"/>
    <property type="project" value="UniProtKB-EC"/>
</dbReference>
<evidence type="ECO:0000256" key="1">
    <source>
        <dbReference type="RuleBase" id="RU004915"/>
    </source>
</evidence>
<dbReference type="Gene3D" id="3.40.420.10">
    <property type="entry name" value="Ricin (A subunit), domain 1"/>
    <property type="match status" value="1"/>
</dbReference>
<dbReference type="GO" id="GO:0006952">
    <property type="term" value="P:defense response"/>
    <property type="evidence" value="ECO:0007669"/>
    <property type="project" value="UniProtKB-KW"/>
</dbReference>
<keyword evidence="6" id="KW-1185">Reference proteome</keyword>
<keyword evidence="1" id="KW-0652">Protein synthesis inhibitor</keyword>
<evidence type="ECO:0000313" key="5">
    <source>
        <dbReference type="EMBL" id="CAM0148418.1"/>
    </source>
</evidence>
<evidence type="ECO:0000256" key="2">
    <source>
        <dbReference type="SAM" id="MobiDB-lite"/>
    </source>
</evidence>
<feature type="domain" description="DUF6598" evidence="3">
    <location>
        <begin position="385"/>
        <end position="654"/>
    </location>
</feature>
<organism evidence="5 6">
    <name type="scientific">Urochloa decumbens</name>
    <dbReference type="NCBI Taxonomy" id="240449"/>
    <lineage>
        <taxon>Eukaryota</taxon>
        <taxon>Viridiplantae</taxon>
        <taxon>Streptophyta</taxon>
        <taxon>Embryophyta</taxon>
        <taxon>Tracheophyta</taxon>
        <taxon>Spermatophyta</taxon>
        <taxon>Magnoliopsida</taxon>
        <taxon>Liliopsida</taxon>
        <taxon>Poales</taxon>
        <taxon>Poaceae</taxon>
        <taxon>PACMAD clade</taxon>
        <taxon>Panicoideae</taxon>
        <taxon>Panicodae</taxon>
        <taxon>Paniceae</taxon>
        <taxon>Melinidinae</taxon>
        <taxon>Urochloa</taxon>
    </lineage>
</organism>
<dbReference type="EMBL" id="CAXIPR030001328">
    <property type="protein sequence ID" value="CAM0148418.1"/>
    <property type="molecule type" value="Genomic_DNA"/>
</dbReference>
<dbReference type="PANTHER" id="PTHR33453">
    <property type="match status" value="1"/>
</dbReference>
<evidence type="ECO:0000259" key="3">
    <source>
        <dbReference type="Pfam" id="PF20241"/>
    </source>
</evidence>
<evidence type="ECO:0000313" key="4">
    <source>
        <dbReference type="EMBL" id="CAL4897623.1"/>
    </source>
</evidence>
<dbReference type="InterPro" id="IPR001574">
    <property type="entry name" value="Ribosome_inactivat_prot"/>
</dbReference>
<evidence type="ECO:0000313" key="6">
    <source>
        <dbReference type="Proteomes" id="UP001497457"/>
    </source>
</evidence>
<dbReference type="Pfam" id="PF00161">
    <property type="entry name" value="RIP"/>
    <property type="match status" value="1"/>
</dbReference>
<comment type="catalytic activity">
    <reaction evidence="1">
        <text>Endohydrolysis of the N-glycosidic bond at one specific adenosine on the 28S rRNA.</text>
        <dbReference type="EC" id="3.2.2.22"/>
    </reaction>
</comment>
<dbReference type="EMBL" id="OZ075121">
    <property type="protein sequence ID" value="CAL4897623.1"/>
    <property type="molecule type" value="Genomic_DNA"/>
</dbReference>
<feature type="compositionally biased region" description="Low complexity" evidence="2">
    <location>
        <begin position="353"/>
        <end position="366"/>
    </location>
</feature>
<dbReference type="InterPro" id="IPR046533">
    <property type="entry name" value="DUF6598"/>
</dbReference>
<dbReference type="Proteomes" id="UP001497457">
    <property type="component" value="Unassembled WGS sequence"/>
</dbReference>
<dbReference type="GO" id="GO:0017148">
    <property type="term" value="P:negative regulation of translation"/>
    <property type="evidence" value="ECO:0007669"/>
    <property type="project" value="UniProtKB-KW"/>
</dbReference>
<comment type="similarity">
    <text evidence="1">Belongs to the ribosome-inactivating protein family.</text>
</comment>
<dbReference type="PANTHER" id="PTHR33453:SF40">
    <property type="entry name" value="RRNA N-GLYCOSYLASE"/>
    <property type="match status" value="1"/>
</dbReference>
<sequence>MQTNIRRITHNVDTGCYTGFIEQLRRTLADHNDRPKLHIRDHRDNSIRRVLPKQNYPRKPRSWIYIKIELCDGAETTTLAVRDDNVYLIGFENKRGELFEFGFSGTIDRRKSRPTLTRSRFLECDVNYGSLLEGGARKFPEMPLGRGFAHMAVSQLSGYSQGQGRIVDKDTRRALAGLMVMVCEATRMRPLQRAGWQPPYKCYKMDRDHVDYIWGWGNMSEALLRWERDPDTFQFPECLMNIGVGTATKAFDIVELLLNTPIHRPPRWRGDQRRQRPAAGDDDARRSEQQRRAAGDRGRRPPENQRPTAGEHGSGSGQQQSPPNKRRRTEQQHDDQDQQQEEQQQPSSDNRGSGESQSQHSLQQEETPPVSPADDDYVACGRPLVEVFAVRASFHFVGTIAVFDGMRGQVIYERESNGDGLLPPIHGSSSRSLGGGDDQGYASLLLTGPYRAISAYGSFTIEVDVSGAVMAAAQQDQGAGSSTDVGELNWDCYDEENVYDRPVTETITTSSSGHKVQVTYAVLSDAVDTELQVRLRLPGATAEGRGAVVYGRIATRSKAFHDDDRAWSVLFDSEVEGVSLVADDRGSITELPLARSVVAMPLGSPLVVRATLYDAPPSQRHGVSPVFQCQDMELTLDDRIRRRSADNGCEFEVSITSTEYYPQPRRNETPRQTPAGSHYYGCIFDP</sequence>
<proteinExistence type="inferred from homology"/>
<keyword evidence="1" id="KW-0611">Plant defense</keyword>
<name>A0ABC9H3J1_9POAL</name>